<dbReference type="Proteomes" id="UP000593567">
    <property type="component" value="Unassembled WGS sequence"/>
</dbReference>
<comment type="caution">
    <text evidence="1">The sequence shown here is derived from an EMBL/GenBank/DDBJ whole genome shotgun (WGS) entry which is preliminary data.</text>
</comment>
<dbReference type="AlphaFoldDB" id="A0A7J7J7F7"/>
<organism evidence="1 2">
    <name type="scientific">Bugula neritina</name>
    <name type="common">Brown bryozoan</name>
    <name type="synonym">Sertularia neritina</name>
    <dbReference type="NCBI Taxonomy" id="10212"/>
    <lineage>
        <taxon>Eukaryota</taxon>
        <taxon>Metazoa</taxon>
        <taxon>Spiralia</taxon>
        <taxon>Lophotrochozoa</taxon>
        <taxon>Bryozoa</taxon>
        <taxon>Gymnolaemata</taxon>
        <taxon>Cheilostomatida</taxon>
        <taxon>Flustrina</taxon>
        <taxon>Buguloidea</taxon>
        <taxon>Bugulidae</taxon>
        <taxon>Bugula</taxon>
    </lineage>
</organism>
<evidence type="ECO:0000313" key="1">
    <source>
        <dbReference type="EMBL" id="KAF6021965.1"/>
    </source>
</evidence>
<accession>A0A7J7J7F7</accession>
<gene>
    <name evidence="1" type="ORF">EB796_019727</name>
</gene>
<dbReference type="EMBL" id="VXIV02002927">
    <property type="protein sequence ID" value="KAF6021965.1"/>
    <property type="molecule type" value="Genomic_DNA"/>
</dbReference>
<protein>
    <submittedName>
        <fullName evidence="1">Uncharacterized protein</fullName>
    </submittedName>
</protein>
<name>A0A7J7J7F7_BUGNE</name>
<proteinExistence type="predicted"/>
<keyword evidence="2" id="KW-1185">Reference proteome</keyword>
<reference evidence="1" key="1">
    <citation type="submission" date="2020-06" db="EMBL/GenBank/DDBJ databases">
        <title>Draft genome of Bugula neritina, a colonial animal packing powerful symbionts and potential medicines.</title>
        <authorList>
            <person name="Rayko M."/>
        </authorList>
    </citation>
    <scope>NUCLEOTIDE SEQUENCE [LARGE SCALE GENOMIC DNA]</scope>
    <source>
        <strain evidence="1">Kwan_BN1</strain>
    </source>
</reference>
<evidence type="ECO:0000313" key="2">
    <source>
        <dbReference type="Proteomes" id="UP000593567"/>
    </source>
</evidence>
<sequence length="69" mass="8163">MNGSHELQDLLAVTRQQKYTLVIRKIKFMSIESYQPAKKKADISTNELVQIETRKQNATTKLSYKYKKW</sequence>